<reference evidence="4" key="1">
    <citation type="submission" date="2020-10" db="EMBL/GenBank/DDBJ databases">
        <authorList>
            <person name="Roach M.J.R."/>
        </authorList>
    </citation>
    <scope>NUCLEOTIDE SEQUENCE</scope>
    <source>
        <strain evidence="4">CBS 1945</strain>
    </source>
</reference>
<protein>
    <recommendedName>
        <fullName evidence="3">PITH domain-containing protein</fullName>
    </recommendedName>
</protein>
<name>A0A875SF79_EENNA</name>
<dbReference type="GO" id="GO:0005737">
    <property type="term" value="C:cytoplasm"/>
    <property type="evidence" value="ECO:0007669"/>
    <property type="project" value="UniProtKB-ARBA"/>
</dbReference>
<dbReference type="GO" id="GO:0005634">
    <property type="term" value="C:nucleus"/>
    <property type="evidence" value="ECO:0007669"/>
    <property type="project" value="TreeGrafter"/>
</dbReference>
<feature type="region of interest" description="Disordered" evidence="2">
    <location>
        <begin position="14"/>
        <end position="46"/>
    </location>
</feature>
<dbReference type="PROSITE" id="PS51532">
    <property type="entry name" value="PITH"/>
    <property type="match status" value="1"/>
</dbReference>
<evidence type="ECO:0000313" key="5">
    <source>
        <dbReference type="Proteomes" id="UP000662931"/>
    </source>
</evidence>
<dbReference type="RefSeq" id="XP_038780829.1">
    <property type="nucleotide sequence ID" value="XM_038924901.1"/>
</dbReference>
<evidence type="ECO:0000256" key="1">
    <source>
        <dbReference type="ARBA" id="ARBA00025788"/>
    </source>
</evidence>
<accession>A0A875SF79</accession>
<dbReference type="EMBL" id="CP064815">
    <property type="protein sequence ID" value="QPG77264.1"/>
    <property type="molecule type" value="Genomic_DNA"/>
</dbReference>
<dbReference type="PANTHER" id="PTHR12175:SF1">
    <property type="entry name" value="PITH DOMAIN-CONTAINING PROTEIN 1"/>
    <property type="match status" value="1"/>
</dbReference>
<sequence>MPFSCESEAYSHSEFGHHHRHGGHADRDHHNSHAHGAPPIPTNESQSLNSKILTTNLSALNLANPQSHLPSLFKDTQHKYSIKPCFKSDADNQLILKIPFEGSVKLYSVILRSSNQPDNCPRTVKFYNTNQDLDFDNINSVDVTYQAEHPQVGVDDSNESTEDELVDDMSFVEHYLPRHLFTGVSTLTVFLEDNWSNDDDYALHLYSVELRGEFHQLKRNPVVTIYESASNPADHKIILSRSSLNSASEESR</sequence>
<dbReference type="InterPro" id="IPR008979">
    <property type="entry name" value="Galactose-bd-like_sf"/>
</dbReference>
<gene>
    <name evidence="4" type="ORF">FOA43_004672</name>
</gene>
<keyword evidence="5" id="KW-1185">Reference proteome</keyword>
<evidence type="ECO:0000259" key="3">
    <source>
        <dbReference type="PROSITE" id="PS51532"/>
    </source>
</evidence>
<dbReference type="AlphaFoldDB" id="A0A875SF79"/>
<comment type="similarity">
    <text evidence="1">Belongs to the PITHD1 family.</text>
</comment>
<evidence type="ECO:0000256" key="2">
    <source>
        <dbReference type="SAM" id="MobiDB-lite"/>
    </source>
</evidence>
<dbReference type="InterPro" id="IPR010400">
    <property type="entry name" value="PITH_dom"/>
</dbReference>
<dbReference type="KEGG" id="bnn:FOA43_004672"/>
<dbReference type="SUPFAM" id="SSF49785">
    <property type="entry name" value="Galactose-binding domain-like"/>
    <property type="match status" value="1"/>
</dbReference>
<dbReference type="Gene3D" id="2.60.120.470">
    <property type="entry name" value="PITH domain"/>
    <property type="match status" value="1"/>
</dbReference>
<dbReference type="Proteomes" id="UP000662931">
    <property type="component" value="Chromosome 4"/>
</dbReference>
<feature type="domain" description="PITH" evidence="3">
    <location>
        <begin position="37"/>
        <end position="230"/>
    </location>
</feature>
<dbReference type="GeneID" id="62198072"/>
<dbReference type="Pfam" id="PF06201">
    <property type="entry name" value="PITH"/>
    <property type="match status" value="1"/>
</dbReference>
<organism evidence="4 5">
    <name type="scientific">Eeniella nana</name>
    <name type="common">Yeast</name>
    <name type="synonym">Brettanomyces nanus</name>
    <dbReference type="NCBI Taxonomy" id="13502"/>
    <lineage>
        <taxon>Eukaryota</taxon>
        <taxon>Fungi</taxon>
        <taxon>Dikarya</taxon>
        <taxon>Ascomycota</taxon>
        <taxon>Saccharomycotina</taxon>
        <taxon>Pichiomycetes</taxon>
        <taxon>Pichiales</taxon>
        <taxon>Pichiaceae</taxon>
        <taxon>Brettanomyces</taxon>
    </lineage>
</organism>
<evidence type="ECO:0000313" key="4">
    <source>
        <dbReference type="EMBL" id="QPG77264.1"/>
    </source>
</evidence>
<dbReference type="PANTHER" id="PTHR12175">
    <property type="entry name" value="AD039 HT014 THIOREDOXIN FAMILY TRP26"/>
    <property type="match status" value="1"/>
</dbReference>
<proteinExistence type="inferred from homology"/>
<dbReference type="InterPro" id="IPR045099">
    <property type="entry name" value="PITH1-like"/>
</dbReference>
<dbReference type="OrthoDB" id="2635at2759"/>
<dbReference type="InterPro" id="IPR037047">
    <property type="entry name" value="PITH_dom_sf"/>
</dbReference>